<dbReference type="EMBL" id="QVLV01000025">
    <property type="protein sequence ID" value="RGE56482.1"/>
    <property type="molecule type" value="Genomic_DNA"/>
</dbReference>
<dbReference type="Pfam" id="PF00440">
    <property type="entry name" value="TetR_N"/>
    <property type="match status" value="1"/>
</dbReference>
<dbReference type="InterPro" id="IPR023772">
    <property type="entry name" value="DNA-bd_HTH_TetR-type_CS"/>
</dbReference>
<accession>A0A3E3HXE0</accession>
<proteinExistence type="predicted"/>
<dbReference type="InterPro" id="IPR009057">
    <property type="entry name" value="Homeodomain-like_sf"/>
</dbReference>
<keyword evidence="5" id="KW-1185">Reference proteome</keyword>
<dbReference type="InterPro" id="IPR001647">
    <property type="entry name" value="HTH_TetR"/>
</dbReference>
<dbReference type="SUPFAM" id="SSF46689">
    <property type="entry name" value="Homeodomain-like"/>
    <property type="match status" value="1"/>
</dbReference>
<dbReference type="InterPro" id="IPR036271">
    <property type="entry name" value="Tet_transcr_reg_TetR-rel_C_sf"/>
</dbReference>
<evidence type="ECO:0000256" key="1">
    <source>
        <dbReference type="ARBA" id="ARBA00023125"/>
    </source>
</evidence>
<comment type="caution">
    <text evidence="4">The sequence shown here is derived from an EMBL/GenBank/DDBJ whole genome shotgun (WGS) entry which is preliminary data.</text>
</comment>
<evidence type="ECO:0000259" key="3">
    <source>
        <dbReference type="PROSITE" id="PS50977"/>
    </source>
</evidence>
<evidence type="ECO:0000313" key="5">
    <source>
        <dbReference type="Proteomes" id="UP000260812"/>
    </source>
</evidence>
<dbReference type="PROSITE" id="PS01081">
    <property type="entry name" value="HTH_TETR_1"/>
    <property type="match status" value="1"/>
</dbReference>
<protein>
    <submittedName>
        <fullName evidence="4">TetR/AcrR family transcriptional regulator</fullName>
    </submittedName>
</protein>
<sequence length="248" mass="28456">MVCGSDPGAPKSIAARDFGWIFTAAREKRNSFKINVWGGIRVPKISEEKKKQRQKDILKTALGLFSSKGYYATSIDDITREAGISKGLVYTYFKSKEEIFFGLAEHWDELTENPSLKDALSRVITDNMSLAEKLICVWDESVKQWTQEDLVFARINFEFWLEASKNEALREKMKERARVSLGMVEEIILKSRPEVDPASAAAFSRLWWSQIDGLTAYFVSNHILPPEREMAGIRDIILHMCRYFDEQA</sequence>
<reference evidence="4" key="1">
    <citation type="submission" date="2018-08" db="EMBL/GenBank/DDBJ databases">
        <title>A genome reference for cultivated species of the human gut microbiota.</title>
        <authorList>
            <person name="Zou Y."/>
            <person name="Xue W."/>
            <person name="Luo G."/>
        </authorList>
    </citation>
    <scope>NUCLEOTIDE SEQUENCE [LARGE SCALE GENOMIC DNA]</scope>
    <source>
        <strain evidence="4">TF05-5AC</strain>
    </source>
</reference>
<dbReference type="Gene3D" id="1.10.357.10">
    <property type="entry name" value="Tetracycline Repressor, domain 2"/>
    <property type="match status" value="1"/>
</dbReference>
<dbReference type="SUPFAM" id="SSF48498">
    <property type="entry name" value="Tetracyclin repressor-like, C-terminal domain"/>
    <property type="match status" value="1"/>
</dbReference>
<feature type="domain" description="HTH tetR-type" evidence="3">
    <location>
        <begin position="51"/>
        <end position="111"/>
    </location>
</feature>
<evidence type="ECO:0000256" key="2">
    <source>
        <dbReference type="PROSITE-ProRule" id="PRU00335"/>
    </source>
</evidence>
<name>A0A3E3HXE0_9FIRM</name>
<dbReference type="PROSITE" id="PS50977">
    <property type="entry name" value="HTH_TETR_2"/>
    <property type="match status" value="1"/>
</dbReference>
<dbReference type="PRINTS" id="PR00455">
    <property type="entry name" value="HTHTETR"/>
</dbReference>
<organism evidence="4 5">
    <name type="scientific">Eisenbergiella massiliensis</name>
    <dbReference type="NCBI Taxonomy" id="1720294"/>
    <lineage>
        <taxon>Bacteria</taxon>
        <taxon>Bacillati</taxon>
        <taxon>Bacillota</taxon>
        <taxon>Clostridia</taxon>
        <taxon>Lachnospirales</taxon>
        <taxon>Lachnospiraceae</taxon>
        <taxon>Eisenbergiella</taxon>
    </lineage>
</organism>
<feature type="DNA-binding region" description="H-T-H motif" evidence="2">
    <location>
        <begin position="74"/>
        <end position="93"/>
    </location>
</feature>
<evidence type="ECO:0000313" key="4">
    <source>
        <dbReference type="EMBL" id="RGE56482.1"/>
    </source>
</evidence>
<dbReference type="PANTHER" id="PTHR43479">
    <property type="entry name" value="ACREF/ENVCD OPERON REPRESSOR-RELATED"/>
    <property type="match status" value="1"/>
</dbReference>
<dbReference type="Gene3D" id="1.10.10.60">
    <property type="entry name" value="Homeodomain-like"/>
    <property type="match status" value="1"/>
</dbReference>
<gene>
    <name evidence="4" type="ORF">DXC51_24330</name>
</gene>
<keyword evidence="1 2" id="KW-0238">DNA-binding</keyword>
<dbReference type="PANTHER" id="PTHR43479:SF11">
    <property type="entry name" value="ACREF_ENVCD OPERON REPRESSOR-RELATED"/>
    <property type="match status" value="1"/>
</dbReference>
<dbReference type="Proteomes" id="UP000260812">
    <property type="component" value="Unassembled WGS sequence"/>
</dbReference>
<dbReference type="InterPro" id="IPR050624">
    <property type="entry name" value="HTH-type_Tx_Regulator"/>
</dbReference>
<dbReference type="AlphaFoldDB" id="A0A3E3HXE0"/>
<dbReference type="GO" id="GO:0003677">
    <property type="term" value="F:DNA binding"/>
    <property type="evidence" value="ECO:0007669"/>
    <property type="project" value="UniProtKB-UniRule"/>
</dbReference>